<evidence type="ECO:0000313" key="2">
    <source>
        <dbReference type="Proteomes" id="UP001595976"/>
    </source>
</evidence>
<dbReference type="EMBL" id="JBHSLI010000001">
    <property type="protein sequence ID" value="MFC5291471.1"/>
    <property type="molecule type" value="Genomic_DNA"/>
</dbReference>
<protein>
    <submittedName>
        <fullName evidence="1">Uncharacterized protein</fullName>
    </submittedName>
</protein>
<reference evidence="2" key="1">
    <citation type="journal article" date="2019" name="Int. J. Syst. Evol. Microbiol.">
        <title>The Global Catalogue of Microorganisms (GCM) 10K type strain sequencing project: providing services to taxonomists for standard genome sequencing and annotation.</title>
        <authorList>
            <consortium name="The Broad Institute Genomics Platform"/>
            <consortium name="The Broad Institute Genome Sequencing Center for Infectious Disease"/>
            <person name="Wu L."/>
            <person name="Ma J."/>
        </authorList>
    </citation>
    <scope>NUCLEOTIDE SEQUENCE [LARGE SCALE GENOMIC DNA]</scope>
    <source>
        <strain evidence="2">CGMCC 1.15643</strain>
    </source>
</reference>
<gene>
    <name evidence="1" type="ORF">ACFPK2_00525</name>
</gene>
<evidence type="ECO:0000313" key="1">
    <source>
        <dbReference type="EMBL" id="MFC5291471.1"/>
    </source>
</evidence>
<sequence length="72" mass="8259">MARPLKYDAAMPRDRATMARLAREQLKARGGRLLSIQLEREALEHLEAIRRPGESDASVITRALQRVQGLYW</sequence>
<comment type="caution">
    <text evidence="1">The sequence shown here is derived from an EMBL/GenBank/DDBJ whole genome shotgun (WGS) entry which is preliminary data.</text>
</comment>
<dbReference type="RefSeq" id="WP_260349722.1">
    <property type="nucleotide sequence ID" value="NZ_JAOAOS010000026.1"/>
</dbReference>
<accession>A0ABW0EZV0</accession>
<organism evidence="1 2">
    <name type="scientific">Bosea minatitlanensis</name>
    <dbReference type="NCBI Taxonomy" id="128782"/>
    <lineage>
        <taxon>Bacteria</taxon>
        <taxon>Pseudomonadati</taxon>
        <taxon>Pseudomonadota</taxon>
        <taxon>Alphaproteobacteria</taxon>
        <taxon>Hyphomicrobiales</taxon>
        <taxon>Boseaceae</taxon>
        <taxon>Bosea</taxon>
    </lineage>
</organism>
<proteinExistence type="predicted"/>
<dbReference type="Proteomes" id="UP001595976">
    <property type="component" value="Unassembled WGS sequence"/>
</dbReference>
<keyword evidence="2" id="KW-1185">Reference proteome</keyword>
<name>A0ABW0EZV0_9HYPH</name>